<dbReference type="KEGG" id="fax:FUAX_50960"/>
<reference evidence="1 2" key="1">
    <citation type="submission" date="2021-12" db="EMBL/GenBank/DDBJ databases">
        <title>Genome sequencing of bacteria with rrn-lacking chromosome and rrn-plasmid.</title>
        <authorList>
            <person name="Anda M."/>
            <person name="Iwasaki W."/>
        </authorList>
    </citation>
    <scope>NUCLEOTIDE SEQUENCE [LARGE SCALE GENOMIC DNA]</scope>
    <source>
        <strain evidence="1 2">DSM 100852</strain>
        <plasmid evidence="1 2">pFA5</plasmid>
    </source>
</reference>
<dbReference type="RefSeq" id="WP_338395808.1">
    <property type="nucleotide sequence ID" value="NZ_AP025319.1"/>
</dbReference>
<evidence type="ECO:0000313" key="2">
    <source>
        <dbReference type="Proteomes" id="UP001348817"/>
    </source>
</evidence>
<proteinExistence type="predicted"/>
<evidence type="ECO:0008006" key="3">
    <source>
        <dbReference type="Google" id="ProtNLM"/>
    </source>
</evidence>
<dbReference type="Proteomes" id="UP001348817">
    <property type="component" value="Plasmid pFA5"/>
</dbReference>
<dbReference type="InterPro" id="IPR011010">
    <property type="entry name" value="DNA_brk_join_enz"/>
</dbReference>
<evidence type="ECO:0000313" key="1">
    <source>
        <dbReference type="EMBL" id="BDD12664.1"/>
    </source>
</evidence>
<protein>
    <recommendedName>
        <fullName evidence="3">Phage integrase SAM-like domain-containing protein</fullName>
    </recommendedName>
</protein>
<dbReference type="AlphaFoldDB" id="A0AAU9DE10"/>
<geneLocation type="plasmid" evidence="1 2">
    <name>pFA5</name>
</geneLocation>
<name>A0AAU9DE10_9BACT</name>
<keyword evidence="2" id="KW-1185">Reference proteome</keyword>
<dbReference type="SUPFAM" id="SSF56349">
    <property type="entry name" value="DNA breaking-rejoining enzymes"/>
    <property type="match status" value="1"/>
</dbReference>
<dbReference type="GO" id="GO:0003677">
    <property type="term" value="F:DNA binding"/>
    <property type="evidence" value="ECO:0007669"/>
    <property type="project" value="InterPro"/>
</dbReference>
<sequence length="196" mass="22405">MGVSNSAYFAVNVVEDFLEASKGRVSKTTYLNYFHFSNKIKEALKAINQLTIEAENYQPKHLSQLEEWVTKNDSVAYAQKVVTTMKQAFTFISNSGKVNSLIGNYRSYSKNELKEVIYLSEVEVEKIRAFEGKTEQINFARDFFVVQCYTGLAYIDLYQISRESLVRKGKANILSIKRHKTKTSCVIPISQLVLDL</sequence>
<dbReference type="EMBL" id="AP025319">
    <property type="protein sequence ID" value="BDD12664.1"/>
    <property type="molecule type" value="Genomic_DNA"/>
</dbReference>
<gene>
    <name evidence="1" type="ORF">FUAX_50960</name>
</gene>
<organism evidence="1 2">
    <name type="scientific">Fulvitalea axinellae</name>
    <dbReference type="NCBI Taxonomy" id="1182444"/>
    <lineage>
        <taxon>Bacteria</taxon>
        <taxon>Pseudomonadati</taxon>
        <taxon>Bacteroidota</taxon>
        <taxon>Cytophagia</taxon>
        <taxon>Cytophagales</taxon>
        <taxon>Persicobacteraceae</taxon>
        <taxon>Fulvitalea</taxon>
    </lineage>
</organism>
<keyword evidence="1" id="KW-0614">Plasmid</keyword>
<accession>A0AAU9DE10</accession>